<dbReference type="InterPro" id="IPR000504">
    <property type="entry name" value="RRM_dom"/>
</dbReference>
<reference evidence="7" key="3">
    <citation type="submission" date="2020-05" db="UniProtKB">
        <authorList>
            <consortium name="EnsemblMetazoa"/>
        </authorList>
    </citation>
    <scope>IDENTIFICATION</scope>
    <source>
        <strain evidence="7">USDA</strain>
    </source>
</reference>
<dbReference type="InterPro" id="IPR012677">
    <property type="entry name" value="Nucleotide-bd_a/b_plait_sf"/>
</dbReference>
<dbReference type="RefSeq" id="XP_002423326.1">
    <property type="nucleotide sequence ID" value="XM_002423281.1"/>
</dbReference>
<dbReference type="GO" id="GO:0000398">
    <property type="term" value="P:mRNA splicing, via spliceosome"/>
    <property type="evidence" value="ECO:0007669"/>
    <property type="project" value="TreeGrafter"/>
</dbReference>
<keyword evidence="2 3" id="KW-0694">RNA-binding</keyword>
<feature type="compositionally biased region" description="Gly residues" evidence="4">
    <location>
        <begin position="202"/>
        <end position="286"/>
    </location>
</feature>
<dbReference type="EMBL" id="AAZO01000603">
    <property type="status" value="NOT_ANNOTATED_CDS"/>
    <property type="molecule type" value="Genomic_DNA"/>
</dbReference>
<proteinExistence type="predicted"/>
<sequence length="286" mass="30650">METVEAPKENTVTASNTTPAPAAETKTQITEPEHLRKLFIGGLDYKTTDETLKSHFEKWGEVVDVVVMKDPKTKRSRGFGFITYAKAHMVDDAQANRPHKVDNRTVEPKRAVPRTESGRPDAGASIKKLFIGGIKDEHEEEDLKEHFKQFGNIVSCSIVVDKDSGKKKGFAFVEYDDYDPVDKACCKHLDVKKAHGKDGRGGGRNGGGRQGGGWGGGRNQGGGFGGNSWGNSGGWDNQGGWGNQGGWSNQGGWGNDGFGGGYQQGYGGGPVRGGNFGGNRNGPYGN</sequence>
<name>E0VB32_PEDHC</name>
<dbReference type="OMA" id="HCEAKRA"/>
<feature type="region of interest" description="Disordered" evidence="4">
    <location>
        <begin position="100"/>
        <end position="122"/>
    </location>
</feature>
<dbReference type="KEGG" id="phu:Phum_PHUM050860"/>
<dbReference type="SUPFAM" id="SSF54928">
    <property type="entry name" value="RNA-binding domain, RBD"/>
    <property type="match status" value="1"/>
</dbReference>
<dbReference type="EnsemblMetazoa" id="PHUM050860-RA">
    <property type="protein sequence ID" value="PHUM050860-PA"/>
    <property type="gene ID" value="PHUM050860"/>
</dbReference>
<dbReference type="GeneID" id="8232864"/>
<feature type="domain" description="RRM" evidence="5">
    <location>
        <begin position="127"/>
        <end position="196"/>
    </location>
</feature>
<dbReference type="InParanoid" id="E0VB32"/>
<gene>
    <name evidence="7" type="primary">8232864</name>
    <name evidence="6" type="ORF">Phum_PHUM050860</name>
</gene>
<feature type="compositionally biased region" description="Basic and acidic residues" evidence="4">
    <location>
        <begin position="100"/>
        <end position="110"/>
    </location>
</feature>
<evidence type="ECO:0000313" key="8">
    <source>
        <dbReference type="Proteomes" id="UP000009046"/>
    </source>
</evidence>
<evidence type="ECO:0000259" key="5">
    <source>
        <dbReference type="PROSITE" id="PS50102"/>
    </source>
</evidence>
<evidence type="ECO:0000256" key="4">
    <source>
        <dbReference type="SAM" id="MobiDB-lite"/>
    </source>
</evidence>
<dbReference type="GO" id="GO:0098687">
    <property type="term" value="C:chromosomal region"/>
    <property type="evidence" value="ECO:0007669"/>
    <property type="project" value="UniProtKB-ARBA"/>
</dbReference>
<dbReference type="FunCoup" id="E0VB32">
    <property type="interactions" value="1929"/>
</dbReference>
<feature type="domain" description="RRM" evidence="5">
    <location>
        <begin position="36"/>
        <end position="112"/>
    </location>
</feature>
<keyword evidence="1" id="KW-0677">Repeat</keyword>
<evidence type="ECO:0000256" key="1">
    <source>
        <dbReference type="ARBA" id="ARBA00022737"/>
    </source>
</evidence>
<dbReference type="PANTHER" id="PTHR48026:SF14">
    <property type="entry name" value="HETEROGENEOUS NUCLEAR RIBONUCLEOPROTEIN A1"/>
    <property type="match status" value="1"/>
</dbReference>
<feature type="region of interest" description="Disordered" evidence="4">
    <location>
        <begin position="1"/>
        <end position="30"/>
    </location>
</feature>
<dbReference type="STRING" id="121224.E0VB32"/>
<dbReference type="CTD" id="8232864"/>
<dbReference type="SMART" id="SM00360">
    <property type="entry name" value="RRM"/>
    <property type="match status" value="2"/>
</dbReference>
<dbReference type="InterPro" id="IPR035979">
    <property type="entry name" value="RBD_domain_sf"/>
</dbReference>
<dbReference type="Pfam" id="PF00076">
    <property type="entry name" value="RRM_1"/>
    <property type="match status" value="2"/>
</dbReference>
<dbReference type="CDD" id="cd12578">
    <property type="entry name" value="RRM1_hnRNPA_like"/>
    <property type="match status" value="1"/>
</dbReference>
<feature type="compositionally biased region" description="Polar residues" evidence="4">
    <location>
        <begin position="10"/>
        <end position="30"/>
    </location>
</feature>
<dbReference type="Gene3D" id="3.30.70.330">
    <property type="match status" value="2"/>
</dbReference>
<dbReference type="PROSITE" id="PS50102">
    <property type="entry name" value="RRM"/>
    <property type="match status" value="2"/>
</dbReference>
<evidence type="ECO:0000256" key="2">
    <source>
        <dbReference type="ARBA" id="ARBA00022884"/>
    </source>
</evidence>
<dbReference type="GO" id="GO:0003730">
    <property type="term" value="F:mRNA 3'-UTR binding"/>
    <property type="evidence" value="ECO:0007669"/>
    <property type="project" value="TreeGrafter"/>
</dbReference>
<dbReference type="OrthoDB" id="1875751at2759"/>
<accession>E0VB32</accession>
<evidence type="ECO:0000313" key="6">
    <source>
        <dbReference type="EMBL" id="EEB10588.1"/>
    </source>
</evidence>
<reference evidence="6" key="2">
    <citation type="submission" date="2007-04" db="EMBL/GenBank/DDBJ databases">
        <title>The genome of the human body louse.</title>
        <authorList>
            <consortium name="The Human Body Louse Genome Consortium"/>
            <person name="Kirkness E."/>
            <person name="Walenz B."/>
            <person name="Hass B."/>
            <person name="Bruggner R."/>
            <person name="Strausberg R."/>
        </authorList>
    </citation>
    <scope>NUCLEOTIDE SEQUENCE</scope>
    <source>
        <strain evidence="6">USDA</strain>
    </source>
</reference>
<feature type="region of interest" description="Disordered" evidence="4">
    <location>
        <begin position="193"/>
        <end position="286"/>
    </location>
</feature>
<dbReference type="FunFam" id="3.30.70.330:FF:000040">
    <property type="entry name" value="Heterogeneous nuclear ribonucleoprotein A2/B1"/>
    <property type="match status" value="1"/>
</dbReference>
<evidence type="ECO:0000313" key="7">
    <source>
        <dbReference type="EnsemblMetazoa" id="PHUM050860-PA"/>
    </source>
</evidence>
<dbReference type="VEuPathDB" id="VectorBase:PHUM050860"/>
<keyword evidence="8" id="KW-1185">Reference proteome</keyword>
<organism>
    <name type="scientific">Pediculus humanus subsp. corporis</name>
    <name type="common">Body louse</name>
    <dbReference type="NCBI Taxonomy" id="121224"/>
    <lineage>
        <taxon>Eukaryota</taxon>
        <taxon>Metazoa</taxon>
        <taxon>Ecdysozoa</taxon>
        <taxon>Arthropoda</taxon>
        <taxon>Hexapoda</taxon>
        <taxon>Insecta</taxon>
        <taxon>Pterygota</taxon>
        <taxon>Neoptera</taxon>
        <taxon>Paraneoptera</taxon>
        <taxon>Psocodea</taxon>
        <taxon>Troctomorpha</taxon>
        <taxon>Phthiraptera</taxon>
        <taxon>Anoplura</taxon>
        <taxon>Pediculidae</taxon>
        <taxon>Pediculus</taxon>
    </lineage>
</organism>
<dbReference type="Proteomes" id="UP000009046">
    <property type="component" value="Unassembled WGS sequence"/>
</dbReference>
<dbReference type="EMBL" id="DS235021">
    <property type="protein sequence ID" value="EEB10588.1"/>
    <property type="molecule type" value="Genomic_DNA"/>
</dbReference>
<dbReference type="eggNOG" id="KOG0118">
    <property type="taxonomic scope" value="Eukaryota"/>
</dbReference>
<dbReference type="GO" id="GO:0071013">
    <property type="term" value="C:catalytic step 2 spliceosome"/>
    <property type="evidence" value="ECO:0007669"/>
    <property type="project" value="TreeGrafter"/>
</dbReference>
<dbReference type="PANTHER" id="PTHR48026">
    <property type="entry name" value="HOMOLOGOUS TO DROSOPHILA SQD (SQUID) PROTEIN"/>
    <property type="match status" value="1"/>
</dbReference>
<dbReference type="HOGENOM" id="CLU_012062_1_0_1"/>
<evidence type="ECO:0000256" key="3">
    <source>
        <dbReference type="PROSITE-ProRule" id="PRU00176"/>
    </source>
</evidence>
<dbReference type="AlphaFoldDB" id="E0VB32"/>
<protein>
    <submittedName>
        <fullName evidence="6">Nuclear polyadenylated RNA-binding protein, putative</fullName>
    </submittedName>
</protein>
<reference evidence="6" key="1">
    <citation type="submission" date="2007-04" db="EMBL/GenBank/DDBJ databases">
        <title>Annotation of Pediculus humanus corporis strain USDA.</title>
        <authorList>
            <person name="Kirkness E."/>
            <person name="Hannick L."/>
            <person name="Hass B."/>
            <person name="Bruggner R."/>
            <person name="Lawson D."/>
            <person name="Bidwell S."/>
            <person name="Joardar V."/>
            <person name="Caler E."/>
            <person name="Walenz B."/>
            <person name="Inman J."/>
            <person name="Schobel S."/>
            <person name="Galinsky K."/>
            <person name="Amedeo P."/>
            <person name="Strausberg R."/>
        </authorList>
    </citation>
    <scope>NUCLEOTIDE SEQUENCE</scope>
    <source>
        <strain evidence="6">USDA</strain>
    </source>
</reference>